<keyword evidence="3" id="KW-1185">Reference proteome</keyword>
<organism evidence="2 3">
    <name type="scientific">Glossina brevipalpis</name>
    <dbReference type="NCBI Taxonomy" id="37001"/>
    <lineage>
        <taxon>Eukaryota</taxon>
        <taxon>Metazoa</taxon>
        <taxon>Ecdysozoa</taxon>
        <taxon>Arthropoda</taxon>
        <taxon>Hexapoda</taxon>
        <taxon>Insecta</taxon>
        <taxon>Pterygota</taxon>
        <taxon>Neoptera</taxon>
        <taxon>Endopterygota</taxon>
        <taxon>Diptera</taxon>
        <taxon>Brachycera</taxon>
        <taxon>Muscomorpha</taxon>
        <taxon>Hippoboscoidea</taxon>
        <taxon>Glossinidae</taxon>
        <taxon>Glossina</taxon>
    </lineage>
</organism>
<dbReference type="VEuPathDB" id="VectorBase:GBRI000756"/>
<reference evidence="2" key="2">
    <citation type="submission" date="2020-05" db="UniProtKB">
        <authorList>
            <consortium name="EnsemblMetazoa"/>
        </authorList>
    </citation>
    <scope>IDENTIFICATION</scope>
    <source>
        <strain evidence="2">IAEA</strain>
    </source>
</reference>
<sequence length="121" mass="13609">MTQLWQGCSAQKLLFNHAQSVYAAHVAAALYELNMLYYHVAKLSRNLSTDDVSVYIDPFGVVYRVVATTNSNILRLFLVVVVVVVVVSLCEKLVTNTWRPLLLLCTQSERIASSDVDEIKF</sequence>
<keyword evidence="1" id="KW-0472">Membrane</keyword>
<dbReference type="AlphaFoldDB" id="A0A1A9VZS7"/>
<proteinExistence type="predicted"/>
<protein>
    <submittedName>
        <fullName evidence="2">Uncharacterized protein</fullName>
    </submittedName>
</protein>
<keyword evidence="1" id="KW-0812">Transmembrane</keyword>
<reference evidence="3" key="1">
    <citation type="submission" date="2014-03" db="EMBL/GenBank/DDBJ databases">
        <authorList>
            <person name="Aksoy S."/>
            <person name="Warren W."/>
            <person name="Wilson R.K."/>
        </authorList>
    </citation>
    <scope>NUCLEOTIDE SEQUENCE [LARGE SCALE GENOMIC DNA]</scope>
    <source>
        <strain evidence="3">IAEA</strain>
    </source>
</reference>
<accession>A0A1A9VZS7</accession>
<feature type="transmembrane region" description="Helical" evidence="1">
    <location>
        <begin position="73"/>
        <end position="94"/>
    </location>
</feature>
<evidence type="ECO:0000313" key="2">
    <source>
        <dbReference type="EnsemblMetazoa" id="GBRI000756-PA"/>
    </source>
</evidence>
<evidence type="ECO:0000313" key="3">
    <source>
        <dbReference type="Proteomes" id="UP000091820"/>
    </source>
</evidence>
<dbReference type="EnsemblMetazoa" id="GBRI000756-RA">
    <property type="protein sequence ID" value="GBRI000756-PA"/>
    <property type="gene ID" value="GBRI000756"/>
</dbReference>
<keyword evidence="1" id="KW-1133">Transmembrane helix</keyword>
<name>A0A1A9VZS7_9MUSC</name>
<dbReference type="Proteomes" id="UP000091820">
    <property type="component" value="Unassembled WGS sequence"/>
</dbReference>
<evidence type="ECO:0000256" key="1">
    <source>
        <dbReference type="SAM" id="Phobius"/>
    </source>
</evidence>